<feature type="transmembrane region" description="Helical" evidence="6">
    <location>
        <begin position="356"/>
        <end position="379"/>
    </location>
</feature>
<dbReference type="EMBL" id="AP014880">
    <property type="protein sequence ID" value="BAW17925.1"/>
    <property type="molecule type" value="Genomic_DNA"/>
</dbReference>
<keyword evidence="5 6" id="KW-0472">Membrane</keyword>
<organism evidence="7 8">
    <name type="scientific">Streptococcus intermedius</name>
    <dbReference type="NCBI Taxonomy" id="1338"/>
    <lineage>
        <taxon>Bacteria</taxon>
        <taxon>Bacillati</taxon>
        <taxon>Bacillota</taxon>
        <taxon>Bacilli</taxon>
        <taxon>Lactobacillales</taxon>
        <taxon>Streptococcaceae</taxon>
        <taxon>Streptococcus</taxon>
        <taxon>Streptococcus anginosus group</taxon>
    </lineage>
</organism>
<proteinExistence type="predicted"/>
<feature type="transmembrane region" description="Helical" evidence="6">
    <location>
        <begin position="140"/>
        <end position="163"/>
    </location>
</feature>
<evidence type="ECO:0000256" key="1">
    <source>
        <dbReference type="ARBA" id="ARBA00004651"/>
    </source>
</evidence>
<name>A0AAD1FKH9_STRIT</name>
<evidence type="ECO:0000256" key="6">
    <source>
        <dbReference type="SAM" id="Phobius"/>
    </source>
</evidence>
<dbReference type="PANTHER" id="PTHR23513">
    <property type="entry name" value="INTEGRAL MEMBRANE EFFLUX PROTEIN-RELATED"/>
    <property type="match status" value="1"/>
</dbReference>
<dbReference type="SUPFAM" id="SSF103473">
    <property type="entry name" value="MFS general substrate transporter"/>
    <property type="match status" value="1"/>
</dbReference>
<feature type="transmembrane region" description="Helical" evidence="6">
    <location>
        <begin position="268"/>
        <end position="288"/>
    </location>
</feature>
<feature type="transmembrane region" description="Helical" evidence="6">
    <location>
        <begin position="233"/>
        <end position="256"/>
    </location>
</feature>
<reference evidence="7 8" key="1">
    <citation type="journal article" date="2017" name="Infect. Immun.">
        <title>Characterization of the Pathogenicity of Streptococcus intermedius TYG1620 Isolated from a Human Brain Abscess Based on the Complete Genome Sequence with Transcriptome Analysis and Transposon Mutagenesis in a Murine Subcutaneous Abscess Model.</title>
        <authorList>
            <person name="Hasegawa N."/>
            <person name="Sekizuka T."/>
            <person name="Sugi Y."/>
            <person name="Kawakami N."/>
            <person name="Ogasawara Y."/>
            <person name="Kato K."/>
            <person name="Yamashita A."/>
            <person name="Takeuchi F."/>
            <person name="Kuroda M."/>
        </authorList>
    </citation>
    <scope>NUCLEOTIDE SEQUENCE [LARGE SCALE GENOMIC DNA]</scope>
    <source>
        <strain evidence="7 8">TYG1620</strain>
    </source>
</reference>
<feature type="transmembrane region" description="Helical" evidence="6">
    <location>
        <begin position="309"/>
        <end position="336"/>
    </location>
</feature>
<dbReference type="GO" id="GO:0022857">
    <property type="term" value="F:transmembrane transporter activity"/>
    <property type="evidence" value="ECO:0007669"/>
    <property type="project" value="InterPro"/>
</dbReference>
<dbReference type="Gene3D" id="1.20.1250.20">
    <property type="entry name" value="MFS general substrate transporter like domains"/>
    <property type="match status" value="1"/>
</dbReference>
<feature type="transmembrane region" description="Helical" evidence="6">
    <location>
        <begin position="12"/>
        <end position="37"/>
    </location>
</feature>
<dbReference type="Proteomes" id="UP000217792">
    <property type="component" value="Chromosome"/>
</dbReference>
<dbReference type="RefSeq" id="WP_173672252.1">
    <property type="nucleotide sequence ID" value="NZ_AP014880.1"/>
</dbReference>
<dbReference type="PANTHER" id="PTHR23513:SF6">
    <property type="entry name" value="MAJOR FACILITATOR SUPERFAMILY ASSOCIATED DOMAIN-CONTAINING PROTEIN"/>
    <property type="match status" value="1"/>
</dbReference>
<gene>
    <name evidence="7" type="ORF">SITYG_19500</name>
</gene>
<dbReference type="Pfam" id="PF07690">
    <property type="entry name" value="MFS_1"/>
    <property type="match status" value="1"/>
</dbReference>
<dbReference type="InterPro" id="IPR036259">
    <property type="entry name" value="MFS_trans_sf"/>
</dbReference>
<comment type="subcellular location">
    <subcellularLocation>
        <location evidence="1">Cell membrane</location>
        <topology evidence="1">Multi-pass membrane protein</topology>
    </subcellularLocation>
</comment>
<evidence type="ECO:0000313" key="8">
    <source>
        <dbReference type="Proteomes" id="UP000217792"/>
    </source>
</evidence>
<keyword evidence="4 6" id="KW-1133">Transmembrane helix</keyword>
<protein>
    <recommendedName>
        <fullName evidence="9">Transporter</fullName>
    </recommendedName>
</protein>
<keyword evidence="3 6" id="KW-0812">Transmembrane</keyword>
<feature type="transmembrane region" description="Helical" evidence="6">
    <location>
        <begin position="100"/>
        <end position="119"/>
    </location>
</feature>
<evidence type="ECO:0000256" key="5">
    <source>
        <dbReference type="ARBA" id="ARBA00023136"/>
    </source>
</evidence>
<evidence type="ECO:0000313" key="7">
    <source>
        <dbReference type="EMBL" id="BAW17925.1"/>
    </source>
</evidence>
<evidence type="ECO:0000256" key="4">
    <source>
        <dbReference type="ARBA" id="ARBA00022989"/>
    </source>
</evidence>
<dbReference type="InterPro" id="IPR011701">
    <property type="entry name" value="MFS"/>
</dbReference>
<evidence type="ECO:0008006" key="9">
    <source>
        <dbReference type="Google" id="ProtNLM"/>
    </source>
</evidence>
<dbReference type="AlphaFoldDB" id="A0AAD1FKH9"/>
<evidence type="ECO:0000256" key="2">
    <source>
        <dbReference type="ARBA" id="ARBA00022475"/>
    </source>
</evidence>
<feature type="transmembrane region" description="Helical" evidence="6">
    <location>
        <begin position="43"/>
        <end position="64"/>
    </location>
</feature>
<evidence type="ECO:0000256" key="3">
    <source>
        <dbReference type="ARBA" id="ARBA00022692"/>
    </source>
</evidence>
<sequence length="413" mass="46011">MKLFLKNHLYGVLTLSRLLNSMGSYLYNIVFVVYAATVFHSKLVVGIANITMVIPTIFTVFVGIRADKTRKKGKRLIYIGIIQAVLFTFASLIIHESTLLVFSLVCLINVISDTLSDFANGLRMPIIQNNVSQEDLVEAYSFTQFISYICSLSGQAIGIWLLTISHNNFAFVAFINGISFFLSSFVLITIKDKMTYKIIDEDNNHEKLSLKKQIIKMFNNVKMIFNDTNSGNFINLLISILLLNSLGGSITAVYNIFLLEHNLLSFTYSQSLLVVEVILVGGILLGSLTPNDYFSRLSIGKLVRINSVIFLLVAISNLFSPTPLIGILILAFATYLSGKVNPKINSLLLTNLPSNILAQTTNFLSLLFTLSIPLGTAIFSLTSSWNTNITWIIFLLIAFLTIVLSSENFFKKE</sequence>
<feature type="transmembrane region" description="Helical" evidence="6">
    <location>
        <begin position="391"/>
        <end position="410"/>
    </location>
</feature>
<feature type="transmembrane region" description="Helical" evidence="6">
    <location>
        <begin position="169"/>
        <end position="190"/>
    </location>
</feature>
<feature type="transmembrane region" description="Helical" evidence="6">
    <location>
        <begin position="76"/>
        <end position="94"/>
    </location>
</feature>
<dbReference type="GO" id="GO:0005886">
    <property type="term" value="C:plasma membrane"/>
    <property type="evidence" value="ECO:0007669"/>
    <property type="project" value="UniProtKB-SubCell"/>
</dbReference>
<keyword evidence="2" id="KW-1003">Cell membrane</keyword>
<accession>A0AAD1FKH9</accession>